<organism evidence="1 2">
    <name type="scientific">Peronosclerospora sorghi</name>
    <dbReference type="NCBI Taxonomy" id="230839"/>
    <lineage>
        <taxon>Eukaryota</taxon>
        <taxon>Sar</taxon>
        <taxon>Stramenopiles</taxon>
        <taxon>Oomycota</taxon>
        <taxon>Peronosporomycetes</taxon>
        <taxon>Peronosporales</taxon>
        <taxon>Peronosporaceae</taxon>
        <taxon>Peronosclerospora</taxon>
    </lineage>
</organism>
<reference evidence="1 2" key="1">
    <citation type="journal article" date="2022" name="bioRxiv">
        <title>The genome of the oomycete Peronosclerospora sorghi, a cosmopolitan pathogen of maize and sorghum, is inflated with dispersed pseudogenes.</title>
        <authorList>
            <person name="Fletcher K."/>
            <person name="Martin F."/>
            <person name="Isakeit T."/>
            <person name="Cavanaugh K."/>
            <person name="Magill C."/>
            <person name="Michelmore R."/>
        </authorList>
    </citation>
    <scope>NUCLEOTIDE SEQUENCE [LARGE SCALE GENOMIC DNA]</scope>
    <source>
        <strain evidence="1">P6</strain>
    </source>
</reference>
<protein>
    <submittedName>
        <fullName evidence="1">Uncharacterized protein</fullName>
    </submittedName>
</protein>
<name>A0ACC0VYU9_9STRA</name>
<keyword evidence="2" id="KW-1185">Reference proteome</keyword>
<evidence type="ECO:0000313" key="1">
    <source>
        <dbReference type="EMBL" id="KAI9911105.1"/>
    </source>
</evidence>
<sequence length="267" mass="30153">MLSLVAQYIALTGETSKRLVSVLKAFAQGGTLAEELEYTAELLIATAEEEGTSEDRFQPVARFVEVLEETQLFDAFHLPAIAKQAVGILLPNEGDVGECGASKRRRLRNERRETQFAVGKRCQVVLEEDDAWHPALITKHIEDSDDDAVVDLPIILEVEVVEFGKSQVVREDEVVLDEDVAGRKEAEDMTGLCKMCERPMNLTAHHLIPRVTHSKYLRRGYTKNFLNTCIMICRQCHSKIHSVEDNKTLAREYNTLDKIMQHPHIIA</sequence>
<evidence type="ECO:0000313" key="2">
    <source>
        <dbReference type="Proteomes" id="UP001163321"/>
    </source>
</evidence>
<accession>A0ACC0VYU9</accession>
<dbReference type="EMBL" id="CM047584">
    <property type="protein sequence ID" value="KAI9911105.1"/>
    <property type="molecule type" value="Genomic_DNA"/>
</dbReference>
<dbReference type="Proteomes" id="UP001163321">
    <property type="component" value="Chromosome 5"/>
</dbReference>
<gene>
    <name evidence="1" type="ORF">PsorP6_008817</name>
</gene>
<comment type="caution">
    <text evidence="1">The sequence shown here is derived from an EMBL/GenBank/DDBJ whole genome shotgun (WGS) entry which is preliminary data.</text>
</comment>
<proteinExistence type="predicted"/>